<reference evidence="4" key="1">
    <citation type="journal article" date="2019" name="Int. J. Syst. Evol. Microbiol.">
        <title>The Global Catalogue of Microorganisms (GCM) 10K type strain sequencing project: providing services to taxonomists for standard genome sequencing and annotation.</title>
        <authorList>
            <consortium name="The Broad Institute Genomics Platform"/>
            <consortium name="The Broad Institute Genome Sequencing Center for Infectious Disease"/>
            <person name="Wu L."/>
            <person name="Ma J."/>
        </authorList>
    </citation>
    <scope>NUCLEOTIDE SEQUENCE [LARGE SCALE GENOMIC DNA]</scope>
    <source>
        <strain evidence="4">JCM 30331</strain>
    </source>
</reference>
<dbReference type="PANTHER" id="PTHR32060">
    <property type="entry name" value="TAIL-SPECIFIC PROTEASE"/>
    <property type="match status" value="1"/>
</dbReference>
<dbReference type="InterPro" id="IPR036034">
    <property type="entry name" value="PDZ_sf"/>
</dbReference>
<evidence type="ECO:0000313" key="4">
    <source>
        <dbReference type="Proteomes" id="UP000647587"/>
    </source>
</evidence>
<evidence type="ECO:0000256" key="1">
    <source>
        <dbReference type="SAM" id="MobiDB-lite"/>
    </source>
</evidence>
<dbReference type="Gene3D" id="3.90.226.10">
    <property type="entry name" value="2-enoyl-CoA Hydratase, Chain A, domain 1"/>
    <property type="match status" value="1"/>
</dbReference>
<dbReference type="InterPro" id="IPR005151">
    <property type="entry name" value="Tail-specific_protease"/>
</dbReference>
<dbReference type="SUPFAM" id="SSF50156">
    <property type="entry name" value="PDZ domain-like"/>
    <property type="match status" value="1"/>
</dbReference>
<name>A0ABQ2EV57_9DEIO</name>
<evidence type="ECO:0000313" key="3">
    <source>
        <dbReference type="EMBL" id="GGK27246.1"/>
    </source>
</evidence>
<keyword evidence="4" id="KW-1185">Reference proteome</keyword>
<dbReference type="EMBL" id="BMPP01000008">
    <property type="protein sequence ID" value="GGK27246.1"/>
    <property type="molecule type" value="Genomic_DNA"/>
</dbReference>
<dbReference type="Pfam" id="PF03572">
    <property type="entry name" value="Peptidase_S41"/>
    <property type="match status" value="1"/>
</dbReference>
<evidence type="ECO:0000259" key="2">
    <source>
        <dbReference type="SMART" id="SM00245"/>
    </source>
</evidence>
<organism evidence="3 4">
    <name type="scientific">Deinococcus malanensis</name>
    <dbReference type="NCBI Taxonomy" id="1706855"/>
    <lineage>
        <taxon>Bacteria</taxon>
        <taxon>Thermotogati</taxon>
        <taxon>Deinococcota</taxon>
        <taxon>Deinococci</taxon>
        <taxon>Deinococcales</taxon>
        <taxon>Deinococcaceae</taxon>
        <taxon>Deinococcus</taxon>
    </lineage>
</organism>
<dbReference type="SMART" id="SM00245">
    <property type="entry name" value="TSPc"/>
    <property type="match status" value="1"/>
</dbReference>
<dbReference type="SUPFAM" id="SSF52096">
    <property type="entry name" value="ClpP/crotonase"/>
    <property type="match status" value="1"/>
</dbReference>
<feature type="region of interest" description="Disordered" evidence="1">
    <location>
        <begin position="1"/>
        <end position="34"/>
    </location>
</feature>
<dbReference type="InterPro" id="IPR029045">
    <property type="entry name" value="ClpP/crotonase-like_dom_sf"/>
</dbReference>
<protein>
    <recommendedName>
        <fullName evidence="2">Tail specific protease domain-containing protein</fullName>
    </recommendedName>
</protein>
<dbReference type="RefSeq" id="WP_268239033.1">
    <property type="nucleotide sequence ID" value="NZ_BMPP01000008.1"/>
</dbReference>
<dbReference type="PANTHER" id="PTHR32060:SF30">
    <property type="entry name" value="CARBOXY-TERMINAL PROCESSING PROTEASE CTPA"/>
    <property type="match status" value="1"/>
</dbReference>
<dbReference type="Gene3D" id="2.30.42.10">
    <property type="match status" value="1"/>
</dbReference>
<accession>A0ABQ2EV57</accession>
<sequence length="299" mass="32870">MVGSPAEKAGLQPGDRLTNLNDQGPPGTVEGLQKAEIFDDPPLLKVRVERGPVRRAQIRTLTLEPRVLRRMHLPLLYTPPDAPVGVQVLRIPSFKEGRRVGPRVHALVRQAQKQGTRKLIVDLRHGGGGLLQECLMAAGAIIGPAQVNSESRRGPSSAEWTGRRVQLQRDLIITRPWWHASSRSHVLAFPARWHGETVVLVDRGTASCHETMAYLLQRTGIPVLGLPTAGLLSTSVLWRELPGGGALQVSMYRKLDSQGKPMLHRVTPDIRVVDDPQVFAATGHDPALQAAYRRLAVQR</sequence>
<dbReference type="Proteomes" id="UP000647587">
    <property type="component" value="Unassembled WGS sequence"/>
</dbReference>
<feature type="domain" description="Tail specific protease" evidence="2">
    <location>
        <begin position="54"/>
        <end position="273"/>
    </location>
</feature>
<proteinExistence type="predicted"/>
<comment type="caution">
    <text evidence="3">The sequence shown here is derived from an EMBL/GenBank/DDBJ whole genome shotgun (WGS) entry which is preliminary data.</text>
</comment>
<gene>
    <name evidence="3" type="ORF">GCM10008955_21290</name>
</gene>